<dbReference type="PROSITE" id="PS50056">
    <property type="entry name" value="TYR_PHOSPHATASE_2"/>
    <property type="match status" value="1"/>
</dbReference>
<evidence type="ECO:0000256" key="4">
    <source>
        <dbReference type="ARBA" id="ARBA00012425"/>
    </source>
</evidence>
<evidence type="ECO:0000256" key="13">
    <source>
        <dbReference type="PIRSR" id="PIRSR630564-2"/>
    </source>
</evidence>
<comment type="similarity">
    <text evidence="2">Belongs to the protein kinase superfamily. CMGC Ser/Thr protein kinase family. CDC2/CDKX subfamily.</text>
</comment>
<protein>
    <recommendedName>
        <fullName evidence="4">cyclin-dependent kinase</fullName>
        <ecNumber evidence="4">2.7.11.22</ecNumber>
    </recommendedName>
</protein>
<dbReference type="GO" id="GO:0004438">
    <property type="term" value="F:phosphatidylinositol-3-phosphate phosphatase activity"/>
    <property type="evidence" value="ECO:0007669"/>
    <property type="project" value="TreeGrafter"/>
</dbReference>
<name>A0AA39I5T5_9BILA</name>
<keyword evidence="5" id="KW-0723">Serine/threonine-protein kinase</keyword>
<dbReference type="Pfam" id="PF00069">
    <property type="entry name" value="Pkinase"/>
    <property type="match status" value="1"/>
</dbReference>
<dbReference type="InterPro" id="IPR029021">
    <property type="entry name" value="Prot-tyrosine_phosphatase-like"/>
</dbReference>
<dbReference type="CDD" id="cd07845">
    <property type="entry name" value="STKc_CDK10"/>
    <property type="match status" value="1"/>
</dbReference>
<dbReference type="InterPro" id="IPR017441">
    <property type="entry name" value="Protein_kinase_ATP_BS"/>
</dbReference>
<evidence type="ECO:0000259" key="15">
    <source>
        <dbReference type="PROSITE" id="PS50011"/>
    </source>
</evidence>
<proteinExistence type="inferred from homology"/>
<dbReference type="GO" id="GO:0004693">
    <property type="term" value="F:cyclin-dependent protein serine/threonine kinase activity"/>
    <property type="evidence" value="ECO:0007669"/>
    <property type="project" value="UniProtKB-EC"/>
</dbReference>
<feature type="domain" description="Tyrosine specific protein phosphatases" evidence="16">
    <location>
        <begin position="706"/>
        <end position="750"/>
    </location>
</feature>
<evidence type="ECO:0000259" key="17">
    <source>
        <dbReference type="PROSITE" id="PS51339"/>
    </source>
</evidence>
<dbReference type="GO" id="GO:0005737">
    <property type="term" value="C:cytoplasm"/>
    <property type="evidence" value="ECO:0007669"/>
    <property type="project" value="TreeGrafter"/>
</dbReference>
<dbReference type="SMART" id="SM00220">
    <property type="entry name" value="S_TKc"/>
    <property type="match status" value="1"/>
</dbReference>
<dbReference type="GO" id="GO:0005524">
    <property type="term" value="F:ATP binding"/>
    <property type="evidence" value="ECO:0007669"/>
    <property type="project" value="UniProtKB-UniRule"/>
</dbReference>
<dbReference type="GO" id="GO:0007346">
    <property type="term" value="P:regulation of mitotic cell cycle"/>
    <property type="evidence" value="ECO:0007669"/>
    <property type="project" value="InterPro"/>
</dbReference>
<dbReference type="SUPFAM" id="SSF50729">
    <property type="entry name" value="PH domain-like"/>
    <property type="match status" value="1"/>
</dbReference>
<dbReference type="Proteomes" id="UP001175271">
    <property type="component" value="Unassembled WGS sequence"/>
</dbReference>
<evidence type="ECO:0000313" key="19">
    <source>
        <dbReference type="Proteomes" id="UP001175271"/>
    </source>
</evidence>
<dbReference type="FunFam" id="1.10.510.10:FF:000533">
    <property type="entry name" value="cyclin-dependent kinase 10"/>
    <property type="match status" value="1"/>
</dbReference>
<keyword evidence="19" id="KW-1185">Reference proteome</keyword>
<dbReference type="PROSITE" id="PS50011">
    <property type="entry name" value="PROTEIN_KINASE_DOM"/>
    <property type="match status" value="1"/>
</dbReference>
<keyword evidence="8" id="KW-0418">Kinase</keyword>
<keyword evidence="6" id="KW-0808">Transferase</keyword>
<evidence type="ECO:0000256" key="12">
    <source>
        <dbReference type="PIRSR" id="PIRSR630564-1"/>
    </source>
</evidence>
<dbReference type="InterPro" id="IPR030564">
    <property type="entry name" value="Myotubularin"/>
</dbReference>
<feature type="binding site" evidence="13">
    <location>
        <begin position="682"/>
        <end position="683"/>
    </location>
    <ligand>
        <name>substrate</name>
    </ligand>
</feature>
<organism evidence="18 19">
    <name type="scientific">Steinernema hermaphroditum</name>
    <dbReference type="NCBI Taxonomy" id="289476"/>
    <lineage>
        <taxon>Eukaryota</taxon>
        <taxon>Metazoa</taxon>
        <taxon>Ecdysozoa</taxon>
        <taxon>Nematoda</taxon>
        <taxon>Chromadorea</taxon>
        <taxon>Rhabditida</taxon>
        <taxon>Tylenchina</taxon>
        <taxon>Panagrolaimomorpha</taxon>
        <taxon>Strongyloidoidea</taxon>
        <taxon>Steinernematidae</taxon>
        <taxon>Steinernema</taxon>
    </lineage>
</organism>
<dbReference type="AlphaFoldDB" id="A0AA39I5T5"/>
<dbReference type="PROSITE" id="PS00108">
    <property type="entry name" value="PROTEIN_KINASE_ST"/>
    <property type="match status" value="1"/>
</dbReference>
<sequence length="1000" mass="112627">MDPTAGVSSFGHGDLHYVSLLDLEEKVIKKEDIGYGKCRRVNDFEKLNRIGEGTYGIVYRAKDTKSGQIVALKKVRIEHKPGEVSMPVSAIREISSLMTLRHENVVKLHEVAVGRAIDSMFLVMEYCEQDLASLLDHMKAPFTEAQVKCILIQLFKGVGYLHENFIVHRDLKVSNLLLTDTGILKVADFGLARTFGDPPREMTPRVVTLWYRAPELLLDSSYQTTGIDMWACGCIMGELLIHRPLVPGKSELDQIRHIINMLGTPNVKIWPDMENLPALKQFDLPVQKYNRLRKMFPDANAECLGLLNGMFMYDPKRRWSAPKCLNSPYFDASPLPCDPSVMPSFPQHHHFGVHATIESMNITTTSFGDVDTEVVSPGYGVMGLALLASSAFLGSRRSEVEGEEGDGNLEVPESVRRLPGEQVIESFGVASDAVFFTSFRIVFVSTSDDVRVFTIPNLTVEAVQTYRETVTVTCRNGRLFSFCAPSQSSATGINRRIEAMAKGARFSGNLFAFQIPEDEATPPWLRRHAAPSGLSRQELEAEVVRLGLNRHWRISSANANFRLSSSYPEHFLTPREISDDFLSSAAVGRFLGRVPAAVWRDPQSGASLLRSSQPVVGVLGNPYAQDLQLVDACRRTAGDDADLTIIDCRSYTSACANRVKLGGFESPTVYKKCAVRFMKLPNIHGVRSSFAQFRTTLFDGDEYTNLSWLQYVHKILLAAKECLGVLRVEGKNVLVHCSDGWDRTTQIVSLAKLMGDAYYRTTEGFELLIRGDWIGFGHKFNDRNAIFNHPSTENEKSPIFLQWLDCVFQLWTANPTAFQFNANYLVKIAQHCYSGLFGTFLFNSLQERRDLLEETGAEGLPCLWAFLRHRRESFVNLAHDPAEELSVPSKCHLRAWEAMYLSDWDPEDDSEDDEESLKYLRIMDDDGLTKVINIEMEEDRSNRVDDLRIRSMESLVDSELYVAEEGGEHLTENREEDLSIGEEDDHTVINRDFSGYCRDV</sequence>
<evidence type="ECO:0000256" key="8">
    <source>
        <dbReference type="ARBA" id="ARBA00022777"/>
    </source>
</evidence>
<dbReference type="InterPro" id="IPR011009">
    <property type="entry name" value="Kinase-like_dom_sf"/>
</dbReference>
<dbReference type="GO" id="GO:0106018">
    <property type="term" value="F:phosphatidylinositol-3,5-bisphosphate phosphatase activity"/>
    <property type="evidence" value="ECO:0007669"/>
    <property type="project" value="TreeGrafter"/>
</dbReference>
<dbReference type="GO" id="GO:0046856">
    <property type="term" value="P:phosphatidylinositol dephosphorylation"/>
    <property type="evidence" value="ECO:0007669"/>
    <property type="project" value="TreeGrafter"/>
</dbReference>
<dbReference type="GO" id="GO:0012505">
    <property type="term" value="C:endomembrane system"/>
    <property type="evidence" value="ECO:0007669"/>
    <property type="project" value="UniProtKB-SubCell"/>
</dbReference>
<evidence type="ECO:0000256" key="6">
    <source>
        <dbReference type="ARBA" id="ARBA00022679"/>
    </source>
</evidence>
<evidence type="ECO:0000256" key="2">
    <source>
        <dbReference type="ARBA" id="ARBA00006485"/>
    </source>
</evidence>
<dbReference type="InterPro" id="IPR016130">
    <property type="entry name" value="Tyr_Pase_AS"/>
</dbReference>
<evidence type="ECO:0000256" key="5">
    <source>
        <dbReference type="ARBA" id="ARBA00022527"/>
    </source>
</evidence>
<accession>A0AA39I5T5</accession>
<feature type="binding site" evidence="14">
    <location>
        <position position="73"/>
    </location>
    <ligand>
        <name>ATP</name>
        <dbReference type="ChEBI" id="CHEBI:30616"/>
    </ligand>
</feature>
<evidence type="ECO:0000256" key="14">
    <source>
        <dbReference type="PROSITE-ProRule" id="PRU10141"/>
    </source>
</evidence>
<dbReference type="InterPro" id="IPR044093">
    <property type="entry name" value="STKc_CDK10"/>
</dbReference>
<feature type="binding site" evidence="13">
    <location>
        <begin position="737"/>
        <end position="743"/>
    </location>
    <ligand>
        <name>substrate</name>
    </ligand>
</feature>
<evidence type="ECO:0000313" key="18">
    <source>
        <dbReference type="EMBL" id="KAK0418371.1"/>
    </source>
</evidence>
<evidence type="ECO:0000256" key="9">
    <source>
        <dbReference type="ARBA" id="ARBA00022840"/>
    </source>
</evidence>
<dbReference type="InterPro" id="IPR008271">
    <property type="entry name" value="Ser/Thr_kinase_AS"/>
</dbReference>
<comment type="catalytic activity">
    <reaction evidence="11">
        <text>L-seryl-[protein] + ATP = O-phospho-L-seryl-[protein] + ADP + H(+)</text>
        <dbReference type="Rhea" id="RHEA:17989"/>
        <dbReference type="Rhea" id="RHEA-COMP:9863"/>
        <dbReference type="Rhea" id="RHEA-COMP:11604"/>
        <dbReference type="ChEBI" id="CHEBI:15378"/>
        <dbReference type="ChEBI" id="CHEBI:29999"/>
        <dbReference type="ChEBI" id="CHEBI:30616"/>
        <dbReference type="ChEBI" id="CHEBI:83421"/>
        <dbReference type="ChEBI" id="CHEBI:456216"/>
        <dbReference type="EC" id="2.7.11.22"/>
    </reaction>
</comment>
<reference evidence="18" key="1">
    <citation type="submission" date="2023-06" db="EMBL/GenBank/DDBJ databases">
        <title>Genomic analysis of the entomopathogenic nematode Steinernema hermaphroditum.</title>
        <authorList>
            <person name="Schwarz E.M."/>
            <person name="Heppert J.K."/>
            <person name="Baniya A."/>
            <person name="Schwartz H.T."/>
            <person name="Tan C.-H."/>
            <person name="Antoshechkin I."/>
            <person name="Sternberg P.W."/>
            <person name="Goodrich-Blair H."/>
            <person name="Dillman A.R."/>
        </authorList>
    </citation>
    <scope>NUCLEOTIDE SEQUENCE</scope>
    <source>
        <strain evidence="18">PS9179</strain>
        <tissue evidence="18">Whole animal</tissue>
    </source>
</reference>
<feature type="binding site" evidence="13">
    <location>
        <begin position="657"/>
        <end position="660"/>
    </location>
    <ligand>
        <name>substrate</name>
    </ligand>
</feature>
<dbReference type="InterPro" id="IPR000719">
    <property type="entry name" value="Prot_kinase_dom"/>
</dbReference>
<keyword evidence="7 14" id="KW-0547">Nucleotide-binding</keyword>
<evidence type="ECO:0000256" key="7">
    <source>
        <dbReference type="ARBA" id="ARBA00022741"/>
    </source>
</evidence>
<dbReference type="Gene3D" id="1.10.510.10">
    <property type="entry name" value="Transferase(Phosphotransferase) domain 1"/>
    <property type="match status" value="1"/>
</dbReference>
<keyword evidence="9 14" id="KW-0067">ATP-binding</keyword>
<dbReference type="PROSITE" id="PS51339">
    <property type="entry name" value="PPASE_MYOTUBULARIN"/>
    <property type="match status" value="1"/>
</dbReference>
<feature type="active site" description="Phosphocysteine intermediate" evidence="12">
    <location>
        <position position="737"/>
    </location>
</feature>
<dbReference type="Pfam" id="PF06602">
    <property type="entry name" value="Myotub-related"/>
    <property type="match status" value="1"/>
</dbReference>
<evidence type="ECO:0000256" key="1">
    <source>
        <dbReference type="ARBA" id="ARBA00004184"/>
    </source>
</evidence>
<comment type="subcellular location">
    <subcellularLocation>
        <location evidence="1">Endomembrane system</location>
        <topology evidence="1">Peripheral membrane protein</topology>
    </subcellularLocation>
</comment>
<dbReference type="PANTHER" id="PTHR10807:SF129">
    <property type="entry name" value="MYOTUBULARIN-RELATED PROTEIN 3"/>
    <property type="match status" value="1"/>
</dbReference>
<gene>
    <name evidence="18" type="ORF">QR680_013527</name>
</gene>
<dbReference type="Gene3D" id="3.30.200.20">
    <property type="entry name" value="Phosphorylase Kinase, domain 1"/>
    <property type="match status" value="1"/>
</dbReference>
<evidence type="ECO:0000256" key="11">
    <source>
        <dbReference type="ARBA" id="ARBA00048367"/>
    </source>
</evidence>
<dbReference type="SUPFAM" id="SSF52799">
    <property type="entry name" value="(Phosphotyrosine protein) phosphatases II"/>
    <property type="match status" value="1"/>
</dbReference>
<evidence type="ECO:0000256" key="10">
    <source>
        <dbReference type="ARBA" id="ARBA00047811"/>
    </source>
</evidence>
<dbReference type="PROSITE" id="PS00107">
    <property type="entry name" value="PROTEIN_KINASE_ATP"/>
    <property type="match status" value="1"/>
</dbReference>
<evidence type="ECO:0000259" key="16">
    <source>
        <dbReference type="PROSITE" id="PS50056"/>
    </source>
</evidence>
<dbReference type="CDD" id="cd14507">
    <property type="entry name" value="PTP-MTM-like"/>
    <property type="match status" value="1"/>
</dbReference>
<comment type="caution">
    <text evidence="18">The sequence shown here is derived from an EMBL/GenBank/DDBJ whole genome shotgun (WGS) entry which is preliminary data.</text>
</comment>
<dbReference type="PROSITE" id="PS00383">
    <property type="entry name" value="TYR_PHOSPHATASE_1"/>
    <property type="match status" value="1"/>
</dbReference>
<dbReference type="InterPro" id="IPR000387">
    <property type="entry name" value="Tyr_Pase_dom"/>
</dbReference>
<evidence type="ECO:0000256" key="3">
    <source>
        <dbReference type="ARBA" id="ARBA00007471"/>
    </source>
</evidence>
<dbReference type="InterPro" id="IPR010569">
    <property type="entry name" value="Myotubularin-like_Pase_dom"/>
</dbReference>
<comment type="similarity">
    <text evidence="3">Belongs to the protein-tyrosine phosphatase family. Non-receptor class myotubularin subfamily.</text>
</comment>
<feature type="domain" description="Myotubularin phosphatase" evidence="17">
    <location>
        <begin position="533"/>
        <end position="900"/>
    </location>
</feature>
<dbReference type="EC" id="2.7.11.22" evidence="4"/>
<feature type="domain" description="Protein kinase" evidence="15">
    <location>
        <begin position="44"/>
        <end position="330"/>
    </location>
</feature>
<dbReference type="PANTHER" id="PTHR10807">
    <property type="entry name" value="MYOTUBULARIN-RELATED"/>
    <property type="match status" value="1"/>
</dbReference>
<dbReference type="EMBL" id="JAUCMV010000002">
    <property type="protein sequence ID" value="KAK0418371.1"/>
    <property type="molecule type" value="Genomic_DNA"/>
</dbReference>
<comment type="catalytic activity">
    <reaction evidence="10">
        <text>L-threonyl-[protein] + ATP = O-phospho-L-threonyl-[protein] + ADP + H(+)</text>
        <dbReference type="Rhea" id="RHEA:46608"/>
        <dbReference type="Rhea" id="RHEA-COMP:11060"/>
        <dbReference type="Rhea" id="RHEA-COMP:11605"/>
        <dbReference type="ChEBI" id="CHEBI:15378"/>
        <dbReference type="ChEBI" id="CHEBI:30013"/>
        <dbReference type="ChEBI" id="CHEBI:30616"/>
        <dbReference type="ChEBI" id="CHEBI:61977"/>
        <dbReference type="ChEBI" id="CHEBI:456216"/>
        <dbReference type="EC" id="2.7.11.22"/>
    </reaction>
</comment>
<dbReference type="FunFam" id="3.30.200.20:FF:000124">
    <property type="entry name" value="Cyclin-dependent kinase 4"/>
    <property type="match status" value="1"/>
</dbReference>
<dbReference type="SUPFAM" id="SSF56112">
    <property type="entry name" value="Protein kinase-like (PK-like)"/>
    <property type="match status" value="1"/>
</dbReference>